<sequence length="581" mass="64727">MSYSHGLPSDPYSPFSALLLAATAPAATPQAGDLKSGDYLDSQDVSGHLFRRPTNHQVVLNSQYGRATNEHNQVLNNLPVLPPTDYASPLAVSPHQLPPGFHPLGDHSPFSLPPAAPYPLNAEEQLPAHRSNASIMPIHQIVHRADQPPSSLLRKHPSPPPTRPLVAFKDRLSQRQRITSPPRLVRSSPYATLAKPKPKPSVLPNSNSNLRPLPRPAATPAPQVTAKAPSPHSPVSDTSQSSAGDAPGPKPRVFPKRLSASNKVSLAKQREVYDSFANNDQIWTALALPESIAQDIRVQFAELLNNSEIQKRQYYENRKALFCYTVELCCRRSRHIIMFSDIKRAVKFTQTSNKSNLRQSVKKVLDLQKITPYTLEEYLCYYYAKLALPLPLRAIFLEVGGQVQQDCWFEGRQAKTLAAASLWECLQACYHCDALLSYYYKHHQLPDKLSAFDPALPHSLAPPPSSTQPNDKEAQPVAPPFIVGYEAWRRTCPLLLDKTNQLVGGQAVCQQSVANEPPPVPFQLGLRWKRWTRDEFIPAVDLTEATFSRSIVNLDKWILRALPADFCQRLYEHSQSTSCKG</sequence>
<feature type="compositionally biased region" description="Polar residues" evidence="1">
    <location>
        <begin position="233"/>
        <end position="243"/>
    </location>
</feature>
<name>A0A9W8B6U0_9FUNG</name>
<proteinExistence type="predicted"/>
<keyword evidence="3" id="KW-1185">Reference proteome</keyword>
<dbReference type="Proteomes" id="UP001151582">
    <property type="component" value="Unassembled WGS sequence"/>
</dbReference>
<gene>
    <name evidence="2" type="ORF">H4R34_000081</name>
</gene>
<evidence type="ECO:0000313" key="3">
    <source>
        <dbReference type="Proteomes" id="UP001151582"/>
    </source>
</evidence>
<organism evidence="2 3">
    <name type="scientific">Dimargaris verticillata</name>
    <dbReference type="NCBI Taxonomy" id="2761393"/>
    <lineage>
        <taxon>Eukaryota</taxon>
        <taxon>Fungi</taxon>
        <taxon>Fungi incertae sedis</taxon>
        <taxon>Zoopagomycota</taxon>
        <taxon>Kickxellomycotina</taxon>
        <taxon>Dimargaritomycetes</taxon>
        <taxon>Dimargaritales</taxon>
        <taxon>Dimargaritaceae</taxon>
        <taxon>Dimargaris</taxon>
    </lineage>
</organism>
<feature type="region of interest" description="Disordered" evidence="1">
    <location>
        <begin position="149"/>
        <end position="257"/>
    </location>
</feature>
<evidence type="ECO:0000256" key="1">
    <source>
        <dbReference type="SAM" id="MobiDB-lite"/>
    </source>
</evidence>
<reference evidence="2" key="1">
    <citation type="submission" date="2022-07" db="EMBL/GenBank/DDBJ databases">
        <title>Phylogenomic reconstructions and comparative analyses of Kickxellomycotina fungi.</title>
        <authorList>
            <person name="Reynolds N.K."/>
            <person name="Stajich J.E."/>
            <person name="Barry K."/>
            <person name="Grigoriev I.V."/>
            <person name="Crous P."/>
            <person name="Smith M.E."/>
        </authorList>
    </citation>
    <scope>NUCLEOTIDE SEQUENCE</scope>
    <source>
        <strain evidence="2">RSA 567</strain>
    </source>
</reference>
<protein>
    <submittedName>
        <fullName evidence="2">Uncharacterized protein</fullName>
    </submittedName>
</protein>
<accession>A0A9W8B6U0</accession>
<comment type="caution">
    <text evidence="2">The sequence shown here is derived from an EMBL/GenBank/DDBJ whole genome shotgun (WGS) entry which is preliminary data.</text>
</comment>
<dbReference type="OrthoDB" id="10318364at2759"/>
<evidence type="ECO:0000313" key="2">
    <source>
        <dbReference type="EMBL" id="KAJ1985261.1"/>
    </source>
</evidence>
<dbReference type="AlphaFoldDB" id="A0A9W8B6U0"/>
<dbReference type="EMBL" id="JANBQB010000002">
    <property type="protein sequence ID" value="KAJ1985261.1"/>
    <property type="molecule type" value="Genomic_DNA"/>
</dbReference>